<feature type="domain" description="C-type lectin" evidence="2">
    <location>
        <begin position="122"/>
        <end position="225"/>
    </location>
</feature>
<reference evidence="3" key="1">
    <citation type="submission" date="2020-07" db="EMBL/GenBank/DDBJ databases">
        <title>Clarias magur genome sequencing, assembly and annotation.</title>
        <authorList>
            <person name="Kushwaha B."/>
            <person name="Kumar R."/>
            <person name="Das P."/>
            <person name="Joshi C.G."/>
            <person name="Kumar D."/>
            <person name="Nagpure N.S."/>
            <person name="Pandey M."/>
            <person name="Agarwal S."/>
            <person name="Srivastava S."/>
            <person name="Singh M."/>
            <person name="Sahoo L."/>
            <person name="Jayasankar P."/>
            <person name="Meher P.K."/>
            <person name="Koringa P.G."/>
            <person name="Iquebal M.A."/>
            <person name="Das S.P."/>
            <person name="Bit A."/>
            <person name="Patnaik S."/>
            <person name="Patel N."/>
            <person name="Shah T.M."/>
            <person name="Hinsu A."/>
            <person name="Jena J.K."/>
        </authorList>
    </citation>
    <scope>NUCLEOTIDE SEQUENCE</scope>
    <source>
        <strain evidence="3">CIFAMagur01</strain>
        <tissue evidence="3">Testis</tissue>
    </source>
</reference>
<gene>
    <name evidence="3" type="ORF">DAT39_016115</name>
</gene>
<sequence length="257" mass="29265">MYYLIQQGKTWSDAQAYCQANHTDLAIIEGDDNLIKVQNEAQRQHFSSSAWIGLYNDVNSWRWSYGNEPLGSMRPWCSGEPNNGNGNQSCIAIAPSGWWDKECTATYPFVCFNDTGSDTEIYFYISNAKTWYDAQIYCRTYYTDLASSKSSTENSILLGLVTGCTWIGLFRDSWKWIDQTNFTTYLISWMPKKPDNALGKENCGYLNNRQVADAQCSAIKPFFCYSRITGKQQIMRLMVQSNQGVNDPAVKASMLEK</sequence>
<dbReference type="InterPro" id="IPR016187">
    <property type="entry name" value="CTDL_fold"/>
</dbReference>
<evidence type="ECO:0000256" key="1">
    <source>
        <dbReference type="ARBA" id="ARBA00023157"/>
    </source>
</evidence>
<name>A0A8J4TCE6_CLAMG</name>
<dbReference type="OrthoDB" id="6369810at2759"/>
<feature type="non-terminal residue" evidence="3">
    <location>
        <position position="1"/>
    </location>
</feature>
<dbReference type="Proteomes" id="UP000727407">
    <property type="component" value="Unassembled WGS sequence"/>
</dbReference>
<dbReference type="SMART" id="SM00034">
    <property type="entry name" value="CLECT"/>
    <property type="match status" value="2"/>
</dbReference>
<keyword evidence="1" id="KW-1015">Disulfide bond</keyword>
<evidence type="ECO:0000259" key="2">
    <source>
        <dbReference type="PROSITE" id="PS50041"/>
    </source>
</evidence>
<organism evidence="3 4">
    <name type="scientific">Clarias magur</name>
    <name type="common">Asian catfish</name>
    <name type="synonym">Macropteronotus magur</name>
    <dbReference type="NCBI Taxonomy" id="1594786"/>
    <lineage>
        <taxon>Eukaryota</taxon>
        <taxon>Metazoa</taxon>
        <taxon>Chordata</taxon>
        <taxon>Craniata</taxon>
        <taxon>Vertebrata</taxon>
        <taxon>Euteleostomi</taxon>
        <taxon>Actinopterygii</taxon>
        <taxon>Neopterygii</taxon>
        <taxon>Teleostei</taxon>
        <taxon>Ostariophysi</taxon>
        <taxon>Siluriformes</taxon>
        <taxon>Clariidae</taxon>
        <taxon>Clarias</taxon>
    </lineage>
</organism>
<dbReference type="InterPro" id="IPR018378">
    <property type="entry name" value="C-type_lectin_CS"/>
</dbReference>
<evidence type="ECO:0000313" key="4">
    <source>
        <dbReference type="Proteomes" id="UP000727407"/>
    </source>
</evidence>
<dbReference type="InterPro" id="IPR001304">
    <property type="entry name" value="C-type_lectin-like"/>
</dbReference>
<dbReference type="Gene3D" id="3.10.100.10">
    <property type="entry name" value="Mannose-Binding Protein A, subunit A"/>
    <property type="match status" value="2"/>
</dbReference>
<dbReference type="AlphaFoldDB" id="A0A8J4TCE6"/>
<feature type="domain" description="C-type lectin" evidence="2">
    <location>
        <begin position="1"/>
        <end position="112"/>
    </location>
</feature>
<comment type="caution">
    <text evidence="3">The sequence shown here is derived from an EMBL/GenBank/DDBJ whole genome shotgun (WGS) entry which is preliminary data.</text>
</comment>
<protein>
    <submittedName>
        <fullName evidence="3">Putative C-type lectin domain family 20 member A isoform X1</fullName>
    </submittedName>
</protein>
<dbReference type="PROSITE" id="PS50041">
    <property type="entry name" value="C_TYPE_LECTIN_2"/>
    <property type="match status" value="2"/>
</dbReference>
<dbReference type="PANTHER" id="PTHR45784:SF3">
    <property type="entry name" value="C-TYPE LECTIN DOMAIN FAMILY 4 MEMBER K-LIKE-RELATED"/>
    <property type="match status" value="1"/>
</dbReference>
<dbReference type="PROSITE" id="PS00615">
    <property type="entry name" value="C_TYPE_LECTIN_1"/>
    <property type="match status" value="1"/>
</dbReference>
<dbReference type="SUPFAM" id="SSF56436">
    <property type="entry name" value="C-type lectin-like"/>
    <property type="match status" value="2"/>
</dbReference>
<dbReference type="EMBL" id="QNUK01000387">
    <property type="protein sequence ID" value="KAF5894176.1"/>
    <property type="molecule type" value="Genomic_DNA"/>
</dbReference>
<keyword evidence="4" id="KW-1185">Reference proteome</keyword>
<dbReference type="InterPro" id="IPR016186">
    <property type="entry name" value="C-type_lectin-like/link_sf"/>
</dbReference>
<dbReference type="PANTHER" id="PTHR45784">
    <property type="entry name" value="C-TYPE LECTIN DOMAIN FAMILY 20 MEMBER A-RELATED"/>
    <property type="match status" value="1"/>
</dbReference>
<proteinExistence type="predicted"/>
<evidence type="ECO:0000313" key="3">
    <source>
        <dbReference type="EMBL" id="KAF5894176.1"/>
    </source>
</evidence>
<accession>A0A8J4TCE6</accession>
<dbReference type="Pfam" id="PF00059">
    <property type="entry name" value="Lectin_C"/>
    <property type="match status" value="2"/>
</dbReference>